<gene>
    <name evidence="2" type="ORF">AMECASPLE_039447</name>
</gene>
<evidence type="ECO:0000313" key="3">
    <source>
        <dbReference type="Proteomes" id="UP001469553"/>
    </source>
</evidence>
<evidence type="ECO:0000313" key="2">
    <source>
        <dbReference type="EMBL" id="MEQ2290059.1"/>
    </source>
</evidence>
<keyword evidence="1" id="KW-1133">Transmembrane helix</keyword>
<protein>
    <submittedName>
        <fullName evidence="2">Uncharacterized protein</fullName>
    </submittedName>
</protein>
<proteinExistence type="predicted"/>
<name>A0ABV0Y8V7_9TELE</name>
<sequence>MWKKIHLSCYRTALGPVGQRSVGCLERRMLSCDLLHPCPHISDIVLLELALQLLLVHLLAVSYLYFKLLLYTSAQFSVSLSKGSFFLLSRSFKSLVIQVFVIGEASHRSCGDGVIYTQVYIVNHTLIHGIDVVSM</sequence>
<dbReference type="EMBL" id="JAHRIP010027115">
    <property type="protein sequence ID" value="MEQ2290059.1"/>
    <property type="molecule type" value="Genomic_DNA"/>
</dbReference>
<keyword evidence="3" id="KW-1185">Reference proteome</keyword>
<reference evidence="2 3" key="1">
    <citation type="submission" date="2021-06" db="EMBL/GenBank/DDBJ databases">
        <authorList>
            <person name="Palmer J.M."/>
        </authorList>
    </citation>
    <scope>NUCLEOTIDE SEQUENCE [LARGE SCALE GENOMIC DNA]</scope>
    <source>
        <strain evidence="2 3">AS_MEX2019</strain>
        <tissue evidence="2">Muscle</tissue>
    </source>
</reference>
<evidence type="ECO:0000256" key="1">
    <source>
        <dbReference type="SAM" id="Phobius"/>
    </source>
</evidence>
<feature type="transmembrane region" description="Helical" evidence="1">
    <location>
        <begin position="44"/>
        <end position="66"/>
    </location>
</feature>
<accession>A0ABV0Y8V7</accession>
<keyword evidence="1" id="KW-0472">Membrane</keyword>
<comment type="caution">
    <text evidence="2">The sequence shown here is derived from an EMBL/GenBank/DDBJ whole genome shotgun (WGS) entry which is preliminary data.</text>
</comment>
<organism evidence="2 3">
    <name type="scientific">Ameca splendens</name>
    <dbReference type="NCBI Taxonomy" id="208324"/>
    <lineage>
        <taxon>Eukaryota</taxon>
        <taxon>Metazoa</taxon>
        <taxon>Chordata</taxon>
        <taxon>Craniata</taxon>
        <taxon>Vertebrata</taxon>
        <taxon>Euteleostomi</taxon>
        <taxon>Actinopterygii</taxon>
        <taxon>Neopterygii</taxon>
        <taxon>Teleostei</taxon>
        <taxon>Neoteleostei</taxon>
        <taxon>Acanthomorphata</taxon>
        <taxon>Ovalentaria</taxon>
        <taxon>Atherinomorphae</taxon>
        <taxon>Cyprinodontiformes</taxon>
        <taxon>Goodeidae</taxon>
        <taxon>Ameca</taxon>
    </lineage>
</organism>
<keyword evidence="1" id="KW-0812">Transmembrane</keyword>
<dbReference type="Proteomes" id="UP001469553">
    <property type="component" value="Unassembled WGS sequence"/>
</dbReference>